<comment type="caution">
    <text evidence="1">The sequence shown here is derived from an EMBL/GenBank/DDBJ whole genome shotgun (WGS) entry which is preliminary data.</text>
</comment>
<protein>
    <recommendedName>
        <fullName evidence="3">Amino acid-binding protein</fullName>
    </recommendedName>
</protein>
<sequence>MTRGDQPPDDQAIRGGSSSAVPEIRDLLLAHTSAGTLRIVLQQLTLRDEGREVGVHEVIDAVTDVGGNLVTFSLRASVHGDPEDSARLEAAIRRLREDIAADPARPIDSLVVILDGDGRHRVSVDSGLEIPPQDAAAHLALRDGAHHISHESPALDDLRDRLAGPPPSLLRRGRDLVRGWLRPSG</sequence>
<proteinExistence type="predicted"/>
<evidence type="ECO:0008006" key="3">
    <source>
        <dbReference type="Google" id="ProtNLM"/>
    </source>
</evidence>
<reference evidence="2" key="1">
    <citation type="journal article" date="2019" name="Int. J. Syst. Evol. Microbiol.">
        <title>The Global Catalogue of Microorganisms (GCM) 10K type strain sequencing project: providing services to taxonomists for standard genome sequencing and annotation.</title>
        <authorList>
            <consortium name="The Broad Institute Genomics Platform"/>
            <consortium name="The Broad Institute Genome Sequencing Center for Infectious Disease"/>
            <person name="Wu L."/>
            <person name="Ma J."/>
        </authorList>
    </citation>
    <scope>NUCLEOTIDE SEQUENCE [LARGE SCALE GENOMIC DNA]</scope>
    <source>
        <strain evidence="2">CGMCC 1.16455</strain>
    </source>
</reference>
<evidence type="ECO:0000313" key="1">
    <source>
        <dbReference type="EMBL" id="MFC5297403.1"/>
    </source>
</evidence>
<dbReference type="GeneID" id="303297432"/>
<dbReference type="Proteomes" id="UP001595937">
    <property type="component" value="Unassembled WGS sequence"/>
</dbReference>
<dbReference type="RefSeq" id="WP_343924109.1">
    <property type="nucleotide sequence ID" value="NZ_BAAAIR010000038.1"/>
</dbReference>
<accession>A0ABW0FFC1</accession>
<dbReference type="EMBL" id="JBHSLN010000020">
    <property type="protein sequence ID" value="MFC5297403.1"/>
    <property type="molecule type" value="Genomic_DNA"/>
</dbReference>
<name>A0ABW0FFC1_9MICO</name>
<gene>
    <name evidence="1" type="ORF">ACFPK8_07750</name>
</gene>
<keyword evidence="2" id="KW-1185">Reference proteome</keyword>
<evidence type="ECO:0000313" key="2">
    <source>
        <dbReference type="Proteomes" id="UP001595937"/>
    </source>
</evidence>
<organism evidence="1 2">
    <name type="scientific">Brachybacterium tyrofermentans</name>
    <dbReference type="NCBI Taxonomy" id="47848"/>
    <lineage>
        <taxon>Bacteria</taxon>
        <taxon>Bacillati</taxon>
        <taxon>Actinomycetota</taxon>
        <taxon>Actinomycetes</taxon>
        <taxon>Micrococcales</taxon>
        <taxon>Dermabacteraceae</taxon>
        <taxon>Brachybacterium</taxon>
    </lineage>
</organism>